<dbReference type="PATRIC" id="fig|1423815.3.peg.2042"/>
<dbReference type="PROSITE" id="PS51273">
    <property type="entry name" value="GATASE_TYPE_1"/>
    <property type="match status" value="1"/>
</dbReference>
<dbReference type="InterPro" id="IPR017926">
    <property type="entry name" value="GATASE"/>
</dbReference>
<dbReference type="PANTHER" id="PTHR43418:SF4">
    <property type="entry name" value="MULTIFUNCTIONAL TRYPTOPHAN BIOSYNTHESIS PROTEIN"/>
    <property type="match status" value="1"/>
</dbReference>
<evidence type="ECO:0000313" key="3">
    <source>
        <dbReference type="EMBL" id="KRL67400.1"/>
    </source>
</evidence>
<dbReference type="InterPro" id="IPR006221">
    <property type="entry name" value="TrpG/PapA_dom"/>
</dbReference>
<dbReference type="STRING" id="1423815.FC27_GL001991"/>
<evidence type="ECO:0000259" key="2">
    <source>
        <dbReference type="Pfam" id="PF00117"/>
    </source>
</evidence>
<name>A0A0R1SMW5_9LACO</name>
<dbReference type="InterPro" id="IPR029062">
    <property type="entry name" value="Class_I_gatase-like"/>
</dbReference>
<evidence type="ECO:0000256" key="1">
    <source>
        <dbReference type="ARBA" id="ARBA00022962"/>
    </source>
</evidence>
<dbReference type="EMBL" id="AZFA01000006">
    <property type="protein sequence ID" value="KRL67400.1"/>
    <property type="molecule type" value="Genomic_DNA"/>
</dbReference>
<dbReference type="NCBIfam" id="TIGR00566">
    <property type="entry name" value="trpG_papA"/>
    <property type="match status" value="1"/>
</dbReference>
<dbReference type="GO" id="GO:0000162">
    <property type="term" value="P:L-tryptophan biosynthetic process"/>
    <property type="evidence" value="ECO:0007669"/>
    <property type="project" value="TreeGrafter"/>
</dbReference>
<protein>
    <submittedName>
        <fullName evidence="3">Glutamine amidotransferase of anthranilate synthase</fullName>
    </submittedName>
</protein>
<dbReference type="RefSeq" id="WP_010625227.1">
    <property type="nucleotide sequence ID" value="NZ_AZFA01000006.1"/>
</dbReference>
<dbReference type="CDD" id="cd01743">
    <property type="entry name" value="GATase1_Anthranilate_Synthase"/>
    <property type="match status" value="1"/>
</dbReference>
<sequence length="192" mass="21625">MIYLIDNYDSFTYNLYQLVGKQALQPITVIKNDQLTLQELIDKKPTGLIFSPGPGRPEDAGRMIEYLNYFQGKIPILGVCLGEQAIAEIYGGKVVHADHLMHGKASEMHLKRTSKFFSDCPNDFMAARYHSLIVDRNSLPKNLSVTAETNDGEIMALSDESQKVYGVQFHPESIMTDTQVGQQIVHNFLKMI</sequence>
<reference evidence="3 4" key="1">
    <citation type="journal article" date="2015" name="Genome Announc.">
        <title>Expanding the biotechnology potential of lactobacilli through comparative genomics of 213 strains and associated genera.</title>
        <authorList>
            <person name="Sun Z."/>
            <person name="Harris H.M."/>
            <person name="McCann A."/>
            <person name="Guo C."/>
            <person name="Argimon S."/>
            <person name="Zhang W."/>
            <person name="Yang X."/>
            <person name="Jeffery I.B."/>
            <person name="Cooney J.C."/>
            <person name="Kagawa T.F."/>
            <person name="Liu W."/>
            <person name="Song Y."/>
            <person name="Salvetti E."/>
            <person name="Wrobel A."/>
            <person name="Rasinkangas P."/>
            <person name="Parkhill J."/>
            <person name="Rea M.C."/>
            <person name="O'Sullivan O."/>
            <person name="Ritari J."/>
            <person name="Douillard F.P."/>
            <person name="Paul Ross R."/>
            <person name="Yang R."/>
            <person name="Briner A.E."/>
            <person name="Felis G.E."/>
            <person name="de Vos W.M."/>
            <person name="Barrangou R."/>
            <person name="Klaenhammer T.R."/>
            <person name="Caufield P.W."/>
            <person name="Cui Y."/>
            <person name="Zhang H."/>
            <person name="O'Toole P.W."/>
        </authorList>
    </citation>
    <scope>NUCLEOTIDE SEQUENCE [LARGE SCALE GENOMIC DNA]</scope>
    <source>
        <strain evidence="3 4">DSM 14857</strain>
    </source>
</reference>
<evidence type="ECO:0000313" key="4">
    <source>
        <dbReference type="Proteomes" id="UP000051647"/>
    </source>
</evidence>
<dbReference type="GO" id="GO:0016740">
    <property type="term" value="F:transferase activity"/>
    <property type="evidence" value="ECO:0007669"/>
    <property type="project" value="UniProtKB-KW"/>
</dbReference>
<dbReference type="Proteomes" id="UP000051647">
    <property type="component" value="Unassembled WGS sequence"/>
</dbReference>
<dbReference type="PANTHER" id="PTHR43418">
    <property type="entry name" value="MULTIFUNCTIONAL TRYPTOPHAN BIOSYNTHESIS PROTEIN-RELATED"/>
    <property type="match status" value="1"/>
</dbReference>
<keyword evidence="4" id="KW-1185">Reference proteome</keyword>
<gene>
    <name evidence="3" type="ORF">FC27_GL001991</name>
</gene>
<dbReference type="PRINTS" id="PR00097">
    <property type="entry name" value="ANTSNTHASEII"/>
</dbReference>
<comment type="caution">
    <text evidence="3">The sequence shown here is derived from an EMBL/GenBank/DDBJ whole genome shotgun (WGS) entry which is preliminary data.</text>
</comment>
<proteinExistence type="predicted"/>
<dbReference type="PRINTS" id="PR00096">
    <property type="entry name" value="GATASE"/>
</dbReference>
<dbReference type="AlphaFoldDB" id="A0A0R1SMW5"/>
<dbReference type="GO" id="GO:0005829">
    <property type="term" value="C:cytosol"/>
    <property type="evidence" value="ECO:0007669"/>
    <property type="project" value="TreeGrafter"/>
</dbReference>
<dbReference type="eggNOG" id="COG0512">
    <property type="taxonomic scope" value="Bacteria"/>
</dbReference>
<organism evidence="3 4">
    <name type="scientific">Companilactobacillus versmoldensis DSM 14857 = KCTC 3814</name>
    <dbReference type="NCBI Taxonomy" id="1423815"/>
    <lineage>
        <taxon>Bacteria</taxon>
        <taxon>Bacillati</taxon>
        <taxon>Bacillota</taxon>
        <taxon>Bacilli</taxon>
        <taxon>Lactobacillales</taxon>
        <taxon>Lactobacillaceae</taxon>
        <taxon>Companilactobacillus</taxon>
    </lineage>
</organism>
<keyword evidence="3" id="KW-0808">Transferase</keyword>
<dbReference type="SUPFAM" id="SSF52317">
    <property type="entry name" value="Class I glutamine amidotransferase-like"/>
    <property type="match status" value="1"/>
</dbReference>
<dbReference type="OrthoDB" id="9804328at2"/>
<dbReference type="InterPro" id="IPR050472">
    <property type="entry name" value="Anth_synth/Amidotransfase"/>
</dbReference>
<dbReference type="GO" id="GO:0004049">
    <property type="term" value="F:anthranilate synthase activity"/>
    <property type="evidence" value="ECO:0007669"/>
    <property type="project" value="TreeGrafter"/>
</dbReference>
<keyword evidence="1 3" id="KW-0315">Glutamine amidotransferase</keyword>
<dbReference type="FunFam" id="3.40.50.880:FF:000003">
    <property type="entry name" value="Anthranilate synthase component II"/>
    <property type="match status" value="1"/>
</dbReference>
<feature type="domain" description="Glutamine amidotransferase" evidence="2">
    <location>
        <begin position="4"/>
        <end position="189"/>
    </location>
</feature>
<dbReference type="Gene3D" id="3.40.50.880">
    <property type="match status" value="1"/>
</dbReference>
<dbReference type="Pfam" id="PF00117">
    <property type="entry name" value="GATase"/>
    <property type="match status" value="1"/>
</dbReference>
<dbReference type="PRINTS" id="PR00099">
    <property type="entry name" value="CPSGATASE"/>
</dbReference>
<accession>A0A0R1SMW5</accession>